<comment type="similarity">
    <text evidence="1 10 11">Belongs to the HAM1 NTPase family.</text>
</comment>
<dbReference type="AlphaFoldDB" id="A0A6C2C159"/>
<dbReference type="Proteomes" id="UP000371977">
    <property type="component" value="Unassembled WGS sequence"/>
</dbReference>
<feature type="binding site" evidence="10">
    <location>
        <begin position="180"/>
        <end position="181"/>
    </location>
    <ligand>
        <name>substrate</name>
    </ligand>
</feature>
<name>A0A6C2C159_9LACO</name>
<evidence type="ECO:0000256" key="9">
    <source>
        <dbReference type="ARBA" id="ARBA00052017"/>
    </source>
</evidence>
<comment type="cofactor">
    <cofactor evidence="10">
        <name>Mg(2+)</name>
        <dbReference type="ChEBI" id="CHEBI:18420"/>
    </cofactor>
    <text evidence="10">Binds 1 Mg(2+) ion per subunit.</text>
</comment>
<dbReference type="GO" id="GO:0036222">
    <property type="term" value="F:XTP diphosphatase activity"/>
    <property type="evidence" value="ECO:0007669"/>
    <property type="project" value="UniProtKB-UniRule"/>
</dbReference>
<dbReference type="HAMAP" id="MF_01405">
    <property type="entry name" value="Non_canon_purine_NTPase"/>
    <property type="match status" value="1"/>
</dbReference>
<dbReference type="GO" id="GO:0005829">
    <property type="term" value="C:cytosol"/>
    <property type="evidence" value="ECO:0007669"/>
    <property type="project" value="TreeGrafter"/>
</dbReference>
<evidence type="ECO:0000256" key="6">
    <source>
        <dbReference type="ARBA" id="ARBA00022842"/>
    </source>
</evidence>
<dbReference type="GO" id="GO:0036220">
    <property type="term" value="F:ITP diphosphatase activity"/>
    <property type="evidence" value="ECO:0007669"/>
    <property type="project" value="UniProtKB-UniRule"/>
</dbReference>
<comment type="catalytic activity">
    <reaction evidence="8 10">
        <text>dITP + H2O = dIMP + diphosphate + H(+)</text>
        <dbReference type="Rhea" id="RHEA:28342"/>
        <dbReference type="ChEBI" id="CHEBI:15377"/>
        <dbReference type="ChEBI" id="CHEBI:15378"/>
        <dbReference type="ChEBI" id="CHEBI:33019"/>
        <dbReference type="ChEBI" id="CHEBI:61194"/>
        <dbReference type="ChEBI" id="CHEBI:61382"/>
        <dbReference type="EC" id="3.6.1.66"/>
    </reaction>
</comment>
<dbReference type="NCBIfam" id="TIGR00042">
    <property type="entry name" value="RdgB/HAM1 family non-canonical purine NTP pyrophosphatase"/>
    <property type="match status" value="1"/>
</dbReference>
<evidence type="ECO:0000256" key="11">
    <source>
        <dbReference type="RuleBase" id="RU003781"/>
    </source>
</evidence>
<evidence type="ECO:0000256" key="8">
    <source>
        <dbReference type="ARBA" id="ARBA00051875"/>
    </source>
</evidence>
<dbReference type="GO" id="GO:0009117">
    <property type="term" value="P:nucleotide metabolic process"/>
    <property type="evidence" value="ECO:0007669"/>
    <property type="project" value="UniProtKB-KW"/>
</dbReference>
<evidence type="ECO:0000256" key="10">
    <source>
        <dbReference type="HAMAP-Rule" id="MF_01405"/>
    </source>
</evidence>
<feature type="binding site" evidence="10">
    <location>
        <position position="70"/>
    </location>
    <ligand>
        <name>Mg(2+)</name>
        <dbReference type="ChEBI" id="CHEBI:18420"/>
    </ligand>
</feature>
<feature type="binding site" evidence="10">
    <location>
        <position position="175"/>
    </location>
    <ligand>
        <name>substrate</name>
    </ligand>
</feature>
<proteinExistence type="inferred from homology"/>
<comment type="caution">
    <text evidence="12">The sequence shown here is derived from an EMBL/GenBank/DDBJ whole genome shotgun (WGS) entry which is preliminary data.</text>
</comment>
<dbReference type="FunFam" id="3.90.950.10:FF:000001">
    <property type="entry name" value="dITP/XTP pyrophosphatase"/>
    <property type="match status" value="1"/>
</dbReference>
<dbReference type="EMBL" id="SDGZ01000030">
    <property type="protein sequence ID" value="TYC47781.1"/>
    <property type="molecule type" value="Genomic_DNA"/>
</dbReference>
<evidence type="ECO:0000256" key="1">
    <source>
        <dbReference type="ARBA" id="ARBA00008023"/>
    </source>
</evidence>
<feature type="binding site" evidence="10">
    <location>
        <begin position="152"/>
        <end position="155"/>
    </location>
    <ligand>
        <name>substrate</name>
    </ligand>
</feature>
<dbReference type="Pfam" id="PF01725">
    <property type="entry name" value="Ham1p_like"/>
    <property type="match status" value="1"/>
</dbReference>
<keyword evidence="3 10" id="KW-0479">Metal-binding</keyword>
<keyword evidence="6 10" id="KW-0460">Magnesium</keyword>
<evidence type="ECO:0000313" key="12">
    <source>
        <dbReference type="EMBL" id="TYC47781.1"/>
    </source>
</evidence>
<evidence type="ECO:0000256" key="5">
    <source>
        <dbReference type="ARBA" id="ARBA00022801"/>
    </source>
</evidence>
<dbReference type="PANTHER" id="PTHR11067:SF9">
    <property type="entry name" value="INOSINE TRIPHOSPHATE PYROPHOSPHATASE"/>
    <property type="match status" value="1"/>
</dbReference>
<dbReference type="RefSeq" id="WP_148623997.1">
    <property type="nucleotide sequence ID" value="NZ_SDGZ01000030.1"/>
</dbReference>
<evidence type="ECO:0000256" key="4">
    <source>
        <dbReference type="ARBA" id="ARBA00022741"/>
    </source>
</evidence>
<dbReference type="PANTHER" id="PTHR11067">
    <property type="entry name" value="INOSINE TRIPHOSPHATE PYROPHOSPHATASE/HAM1 PROTEIN"/>
    <property type="match status" value="1"/>
</dbReference>
<dbReference type="SUPFAM" id="SSF52972">
    <property type="entry name" value="ITPase-like"/>
    <property type="match status" value="1"/>
</dbReference>
<comment type="catalytic activity">
    <reaction evidence="10">
        <text>ITP + H2O = IMP + diphosphate + H(+)</text>
        <dbReference type="Rhea" id="RHEA:29399"/>
        <dbReference type="ChEBI" id="CHEBI:15377"/>
        <dbReference type="ChEBI" id="CHEBI:15378"/>
        <dbReference type="ChEBI" id="CHEBI:33019"/>
        <dbReference type="ChEBI" id="CHEBI:58053"/>
        <dbReference type="ChEBI" id="CHEBI:61402"/>
        <dbReference type="EC" id="3.6.1.66"/>
    </reaction>
</comment>
<keyword evidence="5 10" id="KW-0378">Hydrolase</keyword>
<evidence type="ECO:0000256" key="7">
    <source>
        <dbReference type="ARBA" id="ARBA00023080"/>
    </source>
</evidence>
<reference evidence="12 13" key="1">
    <citation type="submission" date="2019-01" db="EMBL/GenBank/DDBJ databases">
        <title>Weissella sp. nov., a novel lactic acid bacterium isolated from animal feces.</title>
        <authorList>
            <person name="Wang L.-T."/>
        </authorList>
    </citation>
    <scope>NUCLEOTIDE SEQUENCE [LARGE SCALE GENOMIC DNA]</scope>
    <source>
        <strain evidence="12 13">8H-2</strain>
    </source>
</reference>
<dbReference type="GO" id="GO:0046872">
    <property type="term" value="F:metal ion binding"/>
    <property type="evidence" value="ECO:0007669"/>
    <property type="project" value="UniProtKB-KW"/>
</dbReference>
<feature type="active site" description="Proton acceptor" evidence="10">
    <location>
        <position position="70"/>
    </location>
</feature>
<sequence>MTELIFASKNEGKVREFREFLTPLGITVRSLNELVDVPTIVENGTTFAENALIKARTIAATFQQPVIADDAGLVVDALNGAPGIYSARYAGDHDDQANNTKLLKELNGVVGDDRSASFYSVIVAVKPNAAPLIATGSVTGRILEEARGDDGFGYDPLFFYEPMQRSFAELSASEKNAVSHRGNALRKFMKEFSQWWEEQQ</sequence>
<keyword evidence="13" id="KW-1185">Reference proteome</keyword>
<dbReference type="GO" id="GO:0000166">
    <property type="term" value="F:nucleotide binding"/>
    <property type="evidence" value="ECO:0007669"/>
    <property type="project" value="UniProtKB-KW"/>
</dbReference>
<evidence type="ECO:0000313" key="13">
    <source>
        <dbReference type="Proteomes" id="UP000371977"/>
    </source>
</evidence>
<gene>
    <name evidence="12" type="ORF">ESZ50_11170</name>
</gene>
<protein>
    <recommendedName>
        <fullName evidence="10">dITP/XTP pyrophosphatase</fullName>
        <ecNumber evidence="10">3.6.1.66</ecNumber>
    </recommendedName>
    <alternativeName>
        <fullName evidence="10">Non-canonical purine NTP pyrophosphatase</fullName>
    </alternativeName>
    <alternativeName>
        <fullName evidence="10">Non-standard purine NTP pyrophosphatase</fullName>
    </alternativeName>
    <alternativeName>
        <fullName evidence="10">Nucleoside-triphosphate diphosphatase</fullName>
    </alternativeName>
    <alternativeName>
        <fullName evidence="10">Nucleoside-triphosphate pyrophosphatase</fullName>
        <shortName evidence="10">NTPase</shortName>
    </alternativeName>
</protein>
<dbReference type="NCBIfam" id="NF011397">
    <property type="entry name" value="PRK14822.1"/>
    <property type="match status" value="1"/>
</dbReference>
<dbReference type="GO" id="GO:0035870">
    <property type="term" value="F:dITP diphosphatase activity"/>
    <property type="evidence" value="ECO:0007669"/>
    <property type="project" value="UniProtKB-UniRule"/>
</dbReference>
<dbReference type="InterPro" id="IPR002637">
    <property type="entry name" value="RdgB/HAM1"/>
</dbReference>
<feature type="binding site" evidence="10">
    <location>
        <position position="71"/>
    </location>
    <ligand>
        <name>substrate</name>
    </ligand>
</feature>
<comment type="subunit">
    <text evidence="2 10">Homodimer.</text>
</comment>
<dbReference type="Gene3D" id="3.90.950.10">
    <property type="match status" value="1"/>
</dbReference>
<comment type="caution">
    <text evidence="10">Lacks conserved residue(s) required for the propagation of feature annotation.</text>
</comment>
<dbReference type="GO" id="GO:0009146">
    <property type="term" value="P:purine nucleoside triphosphate catabolic process"/>
    <property type="evidence" value="ECO:0007669"/>
    <property type="project" value="UniProtKB-UniRule"/>
</dbReference>
<evidence type="ECO:0000256" key="3">
    <source>
        <dbReference type="ARBA" id="ARBA00022723"/>
    </source>
</evidence>
<evidence type="ECO:0000256" key="2">
    <source>
        <dbReference type="ARBA" id="ARBA00011738"/>
    </source>
</evidence>
<dbReference type="EC" id="3.6.1.66" evidence="10"/>
<dbReference type="InterPro" id="IPR020922">
    <property type="entry name" value="dITP/XTP_pyrophosphatase"/>
</dbReference>
<dbReference type="GO" id="GO:0017111">
    <property type="term" value="F:ribonucleoside triphosphate phosphatase activity"/>
    <property type="evidence" value="ECO:0007669"/>
    <property type="project" value="InterPro"/>
</dbReference>
<organism evidence="12 13">
    <name type="scientific">Weissella muntiaci</name>
    <dbReference type="NCBI Taxonomy" id="2508881"/>
    <lineage>
        <taxon>Bacteria</taxon>
        <taxon>Bacillati</taxon>
        <taxon>Bacillota</taxon>
        <taxon>Bacilli</taxon>
        <taxon>Lactobacillales</taxon>
        <taxon>Lactobacillaceae</taxon>
        <taxon>Weissella</taxon>
    </lineage>
</organism>
<comment type="function">
    <text evidence="10">Pyrophosphatase that catalyzes the hydrolysis of nucleoside triphosphates to their monophosphate derivatives, with a high preference for the non-canonical purine nucleotides XTP (xanthosine triphosphate), dITP (deoxyinosine triphosphate) and ITP. Seems to function as a house-cleaning enzyme that removes non-canonical purine nucleotides from the nucleotide pool, thus preventing their incorporation into DNA/RNA and avoiding chromosomal lesions.</text>
</comment>
<keyword evidence="4 10" id="KW-0547">Nucleotide-binding</keyword>
<keyword evidence="7 10" id="KW-0546">Nucleotide metabolism</keyword>
<comment type="catalytic activity">
    <reaction evidence="9 10">
        <text>XTP + H2O = XMP + diphosphate + H(+)</text>
        <dbReference type="Rhea" id="RHEA:28610"/>
        <dbReference type="ChEBI" id="CHEBI:15377"/>
        <dbReference type="ChEBI" id="CHEBI:15378"/>
        <dbReference type="ChEBI" id="CHEBI:33019"/>
        <dbReference type="ChEBI" id="CHEBI:57464"/>
        <dbReference type="ChEBI" id="CHEBI:61314"/>
        <dbReference type="EC" id="3.6.1.66"/>
    </reaction>
</comment>
<dbReference type="OrthoDB" id="9807456at2"/>
<dbReference type="InterPro" id="IPR029001">
    <property type="entry name" value="ITPase-like_fam"/>
</dbReference>
<dbReference type="CDD" id="cd00515">
    <property type="entry name" value="HAM1"/>
    <property type="match status" value="1"/>
</dbReference>
<accession>A0A6C2C159</accession>
<feature type="binding site" evidence="10">
    <location>
        <begin position="8"/>
        <end position="13"/>
    </location>
    <ligand>
        <name>substrate</name>
    </ligand>
</feature>